<gene>
    <name evidence="1" type="ORF">WKW80_12625</name>
</gene>
<sequence length="151" mass="16170">MTHPQTMDREAIEVRIPHSGKMCLLERLESWDAEAIHCTTSTHLQPDNPLRTAGGLMAPNAIEYAAQAMALHGGLLMAEGEPPSAGFIASVRNVRFAVTRLDDVPGALQVRATRLSGDARQVLYEFSVTDVNGAALADGRAVVVLNTPLPT</sequence>
<organism evidence="1 2">
    <name type="scientific">Variovorax humicola</name>
    <dbReference type="NCBI Taxonomy" id="1769758"/>
    <lineage>
        <taxon>Bacteria</taxon>
        <taxon>Pseudomonadati</taxon>
        <taxon>Pseudomonadota</taxon>
        <taxon>Betaproteobacteria</taxon>
        <taxon>Burkholderiales</taxon>
        <taxon>Comamonadaceae</taxon>
        <taxon>Variovorax</taxon>
    </lineage>
</organism>
<reference evidence="1 2" key="1">
    <citation type="submission" date="2024-03" db="EMBL/GenBank/DDBJ databases">
        <title>Novel species of the genus Variovorax.</title>
        <authorList>
            <person name="Liu Q."/>
            <person name="Xin Y.-H."/>
        </authorList>
    </citation>
    <scope>NUCLEOTIDE SEQUENCE [LARGE SCALE GENOMIC DNA]</scope>
    <source>
        <strain evidence="1 2">KACC 18501</strain>
    </source>
</reference>
<comment type="caution">
    <text evidence="1">The sequence shown here is derived from an EMBL/GenBank/DDBJ whole genome shotgun (WGS) entry which is preliminary data.</text>
</comment>
<dbReference type="RefSeq" id="WP_340363908.1">
    <property type="nucleotide sequence ID" value="NZ_JBBKZV010000006.1"/>
</dbReference>
<evidence type="ECO:0000313" key="2">
    <source>
        <dbReference type="Proteomes" id="UP001363010"/>
    </source>
</evidence>
<proteinExistence type="predicted"/>
<evidence type="ECO:0000313" key="1">
    <source>
        <dbReference type="EMBL" id="MEJ8822864.1"/>
    </source>
</evidence>
<keyword evidence="2" id="KW-1185">Reference proteome</keyword>
<name>A0ABU8VYF9_9BURK</name>
<dbReference type="SUPFAM" id="SSF54637">
    <property type="entry name" value="Thioesterase/thiol ester dehydrase-isomerase"/>
    <property type="match status" value="1"/>
</dbReference>
<dbReference type="InterPro" id="IPR029069">
    <property type="entry name" value="HotDog_dom_sf"/>
</dbReference>
<dbReference type="EMBL" id="JBBKZV010000006">
    <property type="protein sequence ID" value="MEJ8822864.1"/>
    <property type="molecule type" value="Genomic_DNA"/>
</dbReference>
<dbReference type="Pfam" id="PF22817">
    <property type="entry name" value="ApeP-like"/>
    <property type="match status" value="1"/>
</dbReference>
<dbReference type="Proteomes" id="UP001363010">
    <property type="component" value="Unassembled WGS sequence"/>
</dbReference>
<accession>A0ABU8VYF9</accession>
<dbReference type="Gene3D" id="3.10.129.10">
    <property type="entry name" value="Hotdog Thioesterase"/>
    <property type="match status" value="1"/>
</dbReference>
<protein>
    <submittedName>
        <fullName evidence="1">Hydroxymyristoyl-ACP dehydratase</fullName>
    </submittedName>
</protein>
<dbReference type="InterPro" id="IPR016776">
    <property type="entry name" value="ApeP-like_dehydratase"/>
</dbReference>